<keyword evidence="6" id="KW-0812">Transmembrane</keyword>
<name>A0A9E8NI61_9BACT</name>
<evidence type="ECO:0000313" key="10">
    <source>
        <dbReference type="Proteomes" id="UP001164653"/>
    </source>
</evidence>
<feature type="transmembrane region" description="Helical" evidence="6">
    <location>
        <begin position="138"/>
        <end position="156"/>
    </location>
</feature>
<dbReference type="RefSeq" id="WP_244819659.1">
    <property type="nucleotide sequence ID" value="NZ_CP112998.1"/>
</dbReference>
<dbReference type="PROSITE" id="PS50109">
    <property type="entry name" value="HIS_KIN"/>
    <property type="match status" value="1"/>
</dbReference>
<evidence type="ECO:0000256" key="1">
    <source>
        <dbReference type="ARBA" id="ARBA00000085"/>
    </source>
</evidence>
<dbReference type="Pfam" id="PF00072">
    <property type="entry name" value="Response_reg"/>
    <property type="match status" value="1"/>
</dbReference>
<reference evidence="9" key="1">
    <citation type="submission" date="2022-11" db="EMBL/GenBank/DDBJ databases">
        <title>Dyadobacter pollutisoli sp. nov., isolated from plastic dumped soil.</title>
        <authorList>
            <person name="Kim J.M."/>
            <person name="Kim K.R."/>
            <person name="Lee J.K."/>
            <person name="Hao L."/>
            <person name="Jeon C.O."/>
        </authorList>
    </citation>
    <scope>NUCLEOTIDE SEQUENCE</scope>
    <source>
        <strain evidence="9">U1</strain>
    </source>
</reference>
<dbReference type="InterPro" id="IPR004358">
    <property type="entry name" value="Sig_transdc_His_kin-like_C"/>
</dbReference>
<protein>
    <recommendedName>
        <fullName evidence="2">histidine kinase</fullName>
        <ecNumber evidence="2">2.7.13.3</ecNumber>
    </recommendedName>
</protein>
<dbReference type="SUPFAM" id="SSF47384">
    <property type="entry name" value="Homodimeric domain of signal transducing histidine kinase"/>
    <property type="match status" value="1"/>
</dbReference>
<evidence type="ECO:0000256" key="2">
    <source>
        <dbReference type="ARBA" id="ARBA00012438"/>
    </source>
</evidence>
<dbReference type="PRINTS" id="PR00344">
    <property type="entry name" value="BCTRLSENSOR"/>
</dbReference>
<dbReference type="InterPro" id="IPR036097">
    <property type="entry name" value="HisK_dim/P_sf"/>
</dbReference>
<feature type="domain" description="Response regulatory" evidence="8">
    <location>
        <begin position="472"/>
        <end position="586"/>
    </location>
</feature>
<keyword evidence="4" id="KW-0902">Two-component regulatory system</keyword>
<dbReference type="InterPro" id="IPR011006">
    <property type="entry name" value="CheY-like_superfamily"/>
</dbReference>
<gene>
    <name evidence="9" type="ORF">ON006_06160</name>
</gene>
<evidence type="ECO:0000256" key="4">
    <source>
        <dbReference type="ARBA" id="ARBA00023012"/>
    </source>
</evidence>
<dbReference type="InterPro" id="IPR001789">
    <property type="entry name" value="Sig_transdc_resp-reg_receiver"/>
</dbReference>
<dbReference type="InterPro" id="IPR003661">
    <property type="entry name" value="HisK_dim/P_dom"/>
</dbReference>
<dbReference type="InterPro" id="IPR005467">
    <property type="entry name" value="His_kinase_dom"/>
</dbReference>
<dbReference type="PANTHER" id="PTHR45339:SF1">
    <property type="entry name" value="HYBRID SIGNAL TRANSDUCTION HISTIDINE KINASE J"/>
    <property type="match status" value="1"/>
</dbReference>
<evidence type="ECO:0000259" key="8">
    <source>
        <dbReference type="PROSITE" id="PS50110"/>
    </source>
</evidence>
<keyword evidence="6" id="KW-0472">Membrane</keyword>
<feature type="modified residue" description="4-aspartylphosphate" evidence="5">
    <location>
        <position position="521"/>
    </location>
</feature>
<dbReference type="SMART" id="SM00388">
    <property type="entry name" value="HisKA"/>
    <property type="match status" value="1"/>
</dbReference>
<sequence>MATNRFYQKTKDDPHGLKNLWEKEFEEKALWGNRIFCFTFLVCYPLTSILYYLNGNPHYQSIFLIQITCSSLVAMIIFLHFTGKINSQNASFLSRILLVIFHAFILARFETIYYNDLSINLTLQLIFSIWVLRWKFTYALVSSVATILFFSLALYINGGWEALILFIQEGGFFYFLGQIVFPLVLQMRYNKQYREFTYFHSLQRQNKELEKQNQLVRAAMQAKSDFLSTMSHEIRTPLNGIVGIIHLMLQEDLRTDFQRELVGTLKFSSDHLMAVVNDVLDFNKINSNHVKLAREPFNLSIFLKNLEKTFIPRAQEKKLDLIFEIDPALPAHLIGDQVRLNQIITNLIHNAVKFTEKGFVKLAVKELERDESQIALQFEISDSGIGIPSEDQSSIFEIFVQSSTEAKRGNRGTGLGLAITKELLRLFESEIKLESQQGQGSRFSFRINFAYSDHQLAEEKPVGVRVNLPEARVLVVDDNAVNLLFVTNLLKKVGLHSDKAENGCEAVERFNNNHYDLILMDLKMPVMNGFEATQIIRAQGSQVPVIALTASAFTDEREKALSSGFSEYLVKPFLPKEFYDTIFTFLRTEEQSNN</sequence>
<dbReference type="EMBL" id="CP112998">
    <property type="protein sequence ID" value="WAC15411.1"/>
    <property type="molecule type" value="Genomic_DNA"/>
</dbReference>
<dbReference type="Gene3D" id="1.10.287.130">
    <property type="match status" value="1"/>
</dbReference>
<dbReference type="SMART" id="SM00448">
    <property type="entry name" value="REC"/>
    <property type="match status" value="1"/>
</dbReference>
<dbReference type="Proteomes" id="UP001164653">
    <property type="component" value="Chromosome"/>
</dbReference>
<dbReference type="Pfam" id="PF02518">
    <property type="entry name" value="HATPase_c"/>
    <property type="match status" value="1"/>
</dbReference>
<comment type="catalytic activity">
    <reaction evidence="1">
        <text>ATP + protein L-histidine = ADP + protein N-phospho-L-histidine.</text>
        <dbReference type="EC" id="2.7.13.3"/>
    </reaction>
</comment>
<dbReference type="EC" id="2.7.13.3" evidence="2"/>
<dbReference type="SMART" id="SM00387">
    <property type="entry name" value="HATPase_c"/>
    <property type="match status" value="1"/>
</dbReference>
<feature type="transmembrane region" description="Helical" evidence="6">
    <location>
        <begin position="162"/>
        <end position="185"/>
    </location>
</feature>
<dbReference type="SUPFAM" id="SSF55874">
    <property type="entry name" value="ATPase domain of HSP90 chaperone/DNA topoisomerase II/histidine kinase"/>
    <property type="match status" value="1"/>
</dbReference>
<dbReference type="SUPFAM" id="SSF52172">
    <property type="entry name" value="CheY-like"/>
    <property type="match status" value="1"/>
</dbReference>
<dbReference type="AlphaFoldDB" id="A0A9E8NI61"/>
<feature type="transmembrane region" description="Helical" evidence="6">
    <location>
        <begin position="59"/>
        <end position="78"/>
    </location>
</feature>
<dbReference type="CDD" id="cd17546">
    <property type="entry name" value="REC_hyHK_CKI1_RcsC-like"/>
    <property type="match status" value="1"/>
</dbReference>
<dbReference type="Gene3D" id="3.40.50.2300">
    <property type="match status" value="1"/>
</dbReference>
<organism evidence="9 10">
    <name type="scientific">Dyadobacter pollutisoli</name>
    <dbReference type="NCBI Taxonomy" id="2910158"/>
    <lineage>
        <taxon>Bacteria</taxon>
        <taxon>Pseudomonadati</taxon>
        <taxon>Bacteroidota</taxon>
        <taxon>Cytophagia</taxon>
        <taxon>Cytophagales</taxon>
        <taxon>Spirosomataceae</taxon>
        <taxon>Dyadobacter</taxon>
    </lineage>
</organism>
<feature type="transmembrane region" description="Helical" evidence="6">
    <location>
        <begin position="35"/>
        <end position="53"/>
    </location>
</feature>
<evidence type="ECO:0000256" key="5">
    <source>
        <dbReference type="PROSITE-ProRule" id="PRU00169"/>
    </source>
</evidence>
<evidence type="ECO:0000259" key="7">
    <source>
        <dbReference type="PROSITE" id="PS50109"/>
    </source>
</evidence>
<proteinExistence type="predicted"/>
<dbReference type="GO" id="GO:0000155">
    <property type="term" value="F:phosphorelay sensor kinase activity"/>
    <property type="evidence" value="ECO:0007669"/>
    <property type="project" value="InterPro"/>
</dbReference>
<dbReference type="PANTHER" id="PTHR45339">
    <property type="entry name" value="HYBRID SIGNAL TRANSDUCTION HISTIDINE KINASE J"/>
    <property type="match status" value="1"/>
</dbReference>
<feature type="domain" description="Histidine kinase" evidence="7">
    <location>
        <begin position="229"/>
        <end position="451"/>
    </location>
</feature>
<dbReference type="PROSITE" id="PS50110">
    <property type="entry name" value="RESPONSE_REGULATORY"/>
    <property type="match status" value="1"/>
</dbReference>
<evidence type="ECO:0000313" key="9">
    <source>
        <dbReference type="EMBL" id="WAC15411.1"/>
    </source>
</evidence>
<evidence type="ECO:0000256" key="6">
    <source>
        <dbReference type="SAM" id="Phobius"/>
    </source>
</evidence>
<accession>A0A9E8NI61</accession>
<dbReference type="FunFam" id="3.30.565.10:FF:000010">
    <property type="entry name" value="Sensor histidine kinase RcsC"/>
    <property type="match status" value="1"/>
</dbReference>
<keyword evidence="10" id="KW-1185">Reference proteome</keyword>
<evidence type="ECO:0000256" key="3">
    <source>
        <dbReference type="ARBA" id="ARBA00022553"/>
    </source>
</evidence>
<dbReference type="InterPro" id="IPR036890">
    <property type="entry name" value="HATPase_C_sf"/>
</dbReference>
<dbReference type="KEGG" id="dpf:ON006_06160"/>
<dbReference type="Gene3D" id="3.30.565.10">
    <property type="entry name" value="Histidine kinase-like ATPase, C-terminal domain"/>
    <property type="match status" value="1"/>
</dbReference>
<keyword evidence="3 5" id="KW-0597">Phosphoprotein</keyword>
<dbReference type="InterPro" id="IPR003594">
    <property type="entry name" value="HATPase_dom"/>
</dbReference>
<keyword evidence="6" id="KW-1133">Transmembrane helix</keyword>
<dbReference type="CDD" id="cd16922">
    <property type="entry name" value="HATPase_EvgS-ArcB-TorS-like"/>
    <property type="match status" value="1"/>
</dbReference>
<dbReference type="CDD" id="cd00082">
    <property type="entry name" value="HisKA"/>
    <property type="match status" value="1"/>
</dbReference>
<feature type="transmembrane region" description="Helical" evidence="6">
    <location>
        <begin position="90"/>
        <end position="107"/>
    </location>
</feature>
<dbReference type="Pfam" id="PF00512">
    <property type="entry name" value="HisKA"/>
    <property type="match status" value="1"/>
</dbReference>